<dbReference type="EMBL" id="CAJPEX010000011">
    <property type="protein sequence ID" value="CAG0912355.1"/>
    <property type="molecule type" value="Genomic_DNA"/>
</dbReference>
<evidence type="ECO:0000256" key="2">
    <source>
        <dbReference type="ARBA" id="ARBA00022448"/>
    </source>
</evidence>
<evidence type="ECO:0000256" key="5">
    <source>
        <dbReference type="ARBA" id="ARBA00022990"/>
    </source>
</evidence>
<evidence type="ECO:0000256" key="8">
    <source>
        <dbReference type="ARBA" id="ARBA00063535"/>
    </source>
</evidence>
<dbReference type="PANTHER" id="PTHR19308:SF8">
    <property type="entry name" value="STAR-RELATED LIPID TRANSFER PROTEIN 7, MITOCHONDRIAL"/>
    <property type="match status" value="1"/>
</dbReference>
<evidence type="ECO:0000256" key="11">
    <source>
        <dbReference type="ARBA" id="ARBA00079049"/>
    </source>
</evidence>
<organism evidence="13">
    <name type="scientific">Notodromas monacha</name>
    <dbReference type="NCBI Taxonomy" id="399045"/>
    <lineage>
        <taxon>Eukaryota</taxon>
        <taxon>Metazoa</taxon>
        <taxon>Ecdysozoa</taxon>
        <taxon>Arthropoda</taxon>
        <taxon>Crustacea</taxon>
        <taxon>Oligostraca</taxon>
        <taxon>Ostracoda</taxon>
        <taxon>Podocopa</taxon>
        <taxon>Podocopida</taxon>
        <taxon>Cypridocopina</taxon>
        <taxon>Cypridoidea</taxon>
        <taxon>Cyprididae</taxon>
        <taxon>Notodromas</taxon>
    </lineage>
</organism>
<dbReference type="AlphaFoldDB" id="A0A7R9BEL0"/>
<dbReference type="Gene3D" id="3.30.530.20">
    <property type="match status" value="1"/>
</dbReference>
<evidence type="ECO:0000256" key="7">
    <source>
        <dbReference type="ARBA" id="ARBA00023121"/>
    </source>
</evidence>
<evidence type="ECO:0000256" key="9">
    <source>
        <dbReference type="ARBA" id="ARBA00069061"/>
    </source>
</evidence>
<reference evidence="13" key="1">
    <citation type="submission" date="2020-11" db="EMBL/GenBank/DDBJ databases">
        <authorList>
            <person name="Tran Van P."/>
        </authorList>
    </citation>
    <scope>NUCLEOTIDE SEQUENCE</scope>
</reference>
<keyword evidence="3" id="KW-0963">Cytoplasm</keyword>
<dbReference type="GO" id="GO:0006869">
    <property type="term" value="P:lipid transport"/>
    <property type="evidence" value="ECO:0007669"/>
    <property type="project" value="UniProtKB-KW"/>
</dbReference>
<comment type="subcellular location">
    <subcellularLocation>
        <location evidence="1">Cytoplasm</location>
    </subcellularLocation>
</comment>
<dbReference type="FunFam" id="3.30.530.20:FF:000017">
    <property type="entry name" value="Phosphatidylcholine transfer protein, putative"/>
    <property type="match status" value="1"/>
</dbReference>
<evidence type="ECO:0000256" key="6">
    <source>
        <dbReference type="ARBA" id="ARBA00023055"/>
    </source>
</evidence>
<sequence>MYLFNGLRTLVAACGSVVKRERFVPTRSPSFHKLWMMFIGVVSARSYDWEKERVFEHDMKKLMNEFGKIKDLLKSTKVCQECAEKGPSDKIAWSTFCQCGLRRDVKPGSWASVAESPETVIWKRPVEGRNGQFEYRLYGKLADICAGAWFHVNADDQSRQRWDDTCVELKEVDHDSATNTRVLYWRSKYPYPMKDREYVFKKNYVLEEKQRLAVIYSHDTIHAKAPKTNDKYFRVLDYKSVMIVSADSAFDKEGMEFAMYYYDDQGTDIPQFLVSSFTADGFRNYIEKMRKAAKKVQGDLGREKLSASGLNEFYGLHTPGESAARKQVGKCKKTEKLVCALDEEEKISPWEDRLKKQLESDAMFVVFSRGLLDDDYCCDYDDCRDRRRKPS</sequence>
<keyword evidence="5" id="KW-0007">Acetylation</keyword>
<keyword evidence="7" id="KW-0446">Lipid-binding</keyword>
<dbReference type="EMBL" id="OA882048">
    <property type="protein sequence ID" value="CAD7272203.1"/>
    <property type="molecule type" value="Genomic_DNA"/>
</dbReference>
<dbReference type="InterPro" id="IPR023393">
    <property type="entry name" value="START-like_dom_sf"/>
</dbReference>
<keyword evidence="4" id="KW-0597">Phosphoprotein</keyword>
<dbReference type="GO" id="GO:0005829">
    <property type="term" value="C:cytosol"/>
    <property type="evidence" value="ECO:0007669"/>
    <property type="project" value="UniProtKB-ARBA"/>
</dbReference>
<proteinExistence type="predicted"/>
<evidence type="ECO:0000313" key="13">
    <source>
        <dbReference type="EMBL" id="CAD7272203.1"/>
    </source>
</evidence>
<keyword evidence="14" id="KW-1185">Reference proteome</keyword>
<comment type="subunit">
    <text evidence="8">Interacts with ACOT13/THEM2.</text>
</comment>
<dbReference type="GO" id="GO:0008289">
    <property type="term" value="F:lipid binding"/>
    <property type="evidence" value="ECO:0007669"/>
    <property type="project" value="UniProtKB-KW"/>
</dbReference>
<protein>
    <recommendedName>
        <fullName evidence="9">Phosphatidylcholine transfer protein</fullName>
    </recommendedName>
    <alternativeName>
        <fullName evidence="11">START domain-containing protein 2</fullName>
    </alternativeName>
    <alternativeName>
        <fullName evidence="10">StAR-related lipid transfer protein 2</fullName>
    </alternativeName>
</protein>
<dbReference type="PROSITE" id="PS50848">
    <property type="entry name" value="START"/>
    <property type="match status" value="1"/>
</dbReference>
<evidence type="ECO:0000256" key="3">
    <source>
        <dbReference type="ARBA" id="ARBA00022490"/>
    </source>
</evidence>
<evidence type="ECO:0000259" key="12">
    <source>
        <dbReference type="PROSITE" id="PS50848"/>
    </source>
</evidence>
<dbReference type="SUPFAM" id="SSF55961">
    <property type="entry name" value="Bet v1-like"/>
    <property type="match status" value="1"/>
</dbReference>
<evidence type="ECO:0000256" key="10">
    <source>
        <dbReference type="ARBA" id="ARBA00077188"/>
    </source>
</evidence>
<dbReference type="Pfam" id="PF01852">
    <property type="entry name" value="START"/>
    <property type="match status" value="1"/>
</dbReference>
<keyword evidence="2" id="KW-0813">Transport</keyword>
<evidence type="ECO:0000256" key="1">
    <source>
        <dbReference type="ARBA" id="ARBA00004496"/>
    </source>
</evidence>
<dbReference type="Proteomes" id="UP000678499">
    <property type="component" value="Unassembled WGS sequence"/>
</dbReference>
<evidence type="ECO:0000256" key="4">
    <source>
        <dbReference type="ARBA" id="ARBA00022553"/>
    </source>
</evidence>
<name>A0A7R9BEL0_9CRUS</name>
<dbReference type="InterPro" id="IPR051213">
    <property type="entry name" value="START_lipid_transfer"/>
</dbReference>
<dbReference type="PANTHER" id="PTHR19308">
    <property type="entry name" value="PHOSPHATIDYLCHOLINE TRANSFER PROTEIN"/>
    <property type="match status" value="1"/>
</dbReference>
<dbReference type="OrthoDB" id="1295045at2759"/>
<dbReference type="InterPro" id="IPR002913">
    <property type="entry name" value="START_lipid-bd_dom"/>
</dbReference>
<feature type="domain" description="START" evidence="12">
    <location>
        <begin position="110"/>
        <end position="298"/>
    </location>
</feature>
<gene>
    <name evidence="13" type="ORF">NMOB1V02_LOCUS147</name>
</gene>
<accession>A0A7R9BEL0</accession>
<evidence type="ECO:0000313" key="14">
    <source>
        <dbReference type="Proteomes" id="UP000678499"/>
    </source>
</evidence>
<keyword evidence="6" id="KW-0445">Lipid transport</keyword>